<evidence type="ECO:0000259" key="2">
    <source>
        <dbReference type="Pfam" id="PF13778"/>
    </source>
</evidence>
<name>A0A4Q7NTP1_9FLAO</name>
<dbReference type="RefSeq" id="WP_130287851.1">
    <property type="nucleotide sequence ID" value="NZ_SGXE01000007.1"/>
</dbReference>
<evidence type="ECO:0000256" key="1">
    <source>
        <dbReference type="ARBA" id="ARBA00022729"/>
    </source>
</evidence>
<accession>A0A4Q7NTP1</accession>
<keyword evidence="1" id="KW-0732">Signal</keyword>
<dbReference type="Proteomes" id="UP000292262">
    <property type="component" value="Unassembled WGS sequence"/>
</dbReference>
<dbReference type="EMBL" id="SGXE01000007">
    <property type="protein sequence ID" value="RZS90553.1"/>
    <property type="molecule type" value="Genomic_DNA"/>
</dbReference>
<gene>
    <name evidence="3" type="ORF">EV197_3347</name>
</gene>
<comment type="caution">
    <text evidence="3">The sequence shown here is derived from an EMBL/GenBank/DDBJ whole genome shotgun (WGS) entry which is preliminary data.</text>
</comment>
<evidence type="ECO:0000313" key="4">
    <source>
        <dbReference type="Proteomes" id="UP000292262"/>
    </source>
</evidence>
<dbReference type="InterPro" id="IPR025232">
    <property type="entry name" value="DUF4174"/>
</dbReference>
<organism evidence="3 4">
    <name type="scientific">Aquimarina brevivitae</name>
    <dbReference type="NCBI Taxonomy" id="323412"/>
    <lineage>
        <taxon>Bacteria</taxon>
        <taxon>Pseudomonadati</taxon>
        <taxon>Bacteroidota</taxon>
        <taxon>Flavobacteriia</taxon>
        <taxon>Flavobacteriales</taxon>
        <taxon>Flavobacteriaceae</taxon>
        <taxon>Aquimarina</taxon>
    </lineage>
</organism>
<keyword evidence="4" id="KW-1185">Reference proteome</keyword>
<protein>
    <submittedName>
        <fullName evidence="3">Uncharacterized protein DUF4174</fullName>
    </submittedName>
</protein>
<reference evidence="3 4" key="1">
    <citation type="submission" date="2019-02" db="EMBL/GenBank/DDBJ databases">
        <title>Genomic Encyclopedia of Type Strains, Phase IV (KMG-IV): sequencing the most valuable type-strain genomes for metagenomic binning, comparative biology and taxonomic classification.</title>
        <authorList>
            <person name="Goeker M."/>
        </authorList>
    </citation>
    <scope>NUCLEOTIDE SEQUENCE [LARGE SCALE GENOMIC DNA]</scope>
    <source>
        <strain evidence="3 4">DSM 17196</strain>
    </source>
</reference>
<dbReference type="Pfam" id="PF13778">
    <property type="entry name" value="DUF4174"/>
    <property type="match status" value="1"/>
</dbReference>
<evidence type="ECO:0000313" key="3">
    <source>
        <dbReference type="EMBL" id="RZS90553.1"/>
    </source>
</evidence>
<sequence>MKSFVLLLFIPLMSYTQLLDKHQWKDRLLLVIADSYESTTLQQQITSFKDSQNALKERKLVVYQITPSDFKKGLLHTKRIKGNPLYQQYNNEQSEFKLILIGLDGDVKATYFNPTPPKTIYNLIDQMPMRRQELKRKN</sequence>
<feature type="domain" description="DUF4174" evidence="2">
    <location>
        <begin position="19"/>
        <end position="133"/>
    </location>
</feature>
<dbReference type="AlphaFoldDB" id="A0A4Q7NTP1"/>
<proteinExistence type="predicted"/>
<dbReference type="OrthoDB" id="7362103at2"/>